<dbReference type="GO" id="GO:1990281">
    <property type="term" value="C:efflux pump complex"/>
    <property type="evidence" value="ECO:0007669"/>
    <property type="project" value="TreeGrafter"/>
</dbReference>
<evidence type="ECO:0000256" key="5">
    <source>
        <dbReference type="ARBA" id="ARBA00022692"/>
    </source>
</evidence>
<evidence type="ECO:0000256" key="6">
    <source>
        <dbReference type="ARBA" id="ARBA00023136"/>
    </source>
</evidence>
<evidence type="ECO:0000256" key="8">
    <source>
        <dbReference type="SAM" id="Coils"/>
    </source>
</evidence>
<dbReference type="AlphaFoldDB" id="A0A3D8HI29"/>
<feature type="coiled-coil region" evidence="8">
    <location>
        <begin position="194"/>
        <end position="221"/>
    </location>
</feature>
<evidence type="ECO:0000313" key="9">
    <source>
        <dbReference type="EMBL" id="MBC8600642.1"/>
    </source>
</evidence>
<dbReference type="EMBL" id="JACRTI010000004">
    <property type="protein sequence ID" value="MBC8600642.1"/>
    <property type="molecule type" value="Genomic_DNA"/>
</dbReference>
<dbReference type="GO" id="GO:0015288">
    <property type="term" value="F:porin activity"/>
    <property type="evidence" value="ECO:0007669"/>
    <property type="project" value="TreeGrafter"/>
</dbReference>
<evidence type="ECO:0000256" key="2">
    <source>
        <dbReference type="ARBA" id="ARBA00007613"/>
    </source>
</evidence>
<dbReference type="Proteomes" id="UP000256321">
    <property type="component" value="Unassembled WGS sequence"/>
</dbReference>
<protein>
    <submittedName>
        <fullName evidence="10">TolC family protein</fullName>
    </submittedName>
</protein>
<dbReference type="PANTHER" id="PTHR30026">
    <property type="entry name" value="OUTER MEMBRANE PROTEIN TOLC"/>
    <property type="match status" value="1"/>
</dbReference>
<accession>A0A3D8HI29</accession>
<organism evidence="10 11">
    <name type="scientific">Parabacteroides acidifaciens</name>
    <dbReference type="NCBI Taxonomy" id="2290935"/>
    <lineage>
        <taxon>Bacteria</taxon>
        <taxon>Pseudomonadati</taxon>
        <taxon>Bacteroidota</taxon>
        <taxon>Bacteroidia</taxon>
        <taxon>Bacteroidales</taxon>
        <taxon>Tannerellaceae</taxon>
        <taxon>Parabacteroides</taxon>
    </lineage>
</organism>
<comment type="caution">
    <text evidence="10">The sequence shown here is derived from an EMBL/GenBank/DDBJ whole genome shotgun (WGS) entry which is preliminary data.</text>
</comment>
<dbReference type="Pfam" id="PF02321">
    <property type="entry name" value="OEP"/>
    <property type="match status" value="2"/>
</dbReference>
<sequence>MKKIYIAILYFLLPGIGLQAQEQDTIRLTLKEAINLAQLQSVDAAVALNELKTAYWEYRTHVADQLPEINFKGTLPSYSKQYSKYQQSDGSYTFVQNNALGLNGEISIDQNIALTGGKISLNSSLDFNRQLGHGAFNEYMSVPVGLTLTQPIFGVNDQKWKRRIEPVRYQEAKAAYIESVEIVTLNAIGYFFNLLLADENLQIARQNLENADKLYEIAIAKRKIGHISESELMQLKLSALQMKGKLTEAQSNLNANMFQLRAFLGLSEQEVIEPILPESAPSLRMVYQAVLQKAQENNSFAKNIRRRQLEADYAVATAKGNRRSINLFASIGYTGKDHTFDAAYNRLKGNQVVEVGMTIPILDWGKRRGKVKVAESNRDVTLSKIRQEEISFNQDIFLLVENFNNQAAQLEIAQEADAIAEKRYKTSIETFMIGKINILDLNDAQQSKDEAKQKHIQELYDYWNYYYNIRSVTLYDFINDRNLDADFEEIVRR</sequence>
<dbReference type="PANTHER" id="PTHR30026:SF20">
    <property type="entry name" value="OUTER MEMBRANE PROTEIN TOLC"/>
    <property type="match status" value="1"/>
</dbReference>
<comment type="subcellular location">
    <subcellularLocation>
        <location evidence="1">Cell outer membrane</location>
    </subcellularLocation>
</comment>
<evidence type="ECO:0000313" key="10">
    <source>
        <dbReference type="EMBL" id="RDU50644.1"/>
    </source>
</evidence>
<comment type="similarity">
    <text evidence="2">Belongs to the outer membrane factor (OMF) (TC 1.B.17) family.</text>
</comment>
<evidence type="ECO:0000256" key="1">
    <source>
        <dbReference type="ARBA" id="ARBA00004442"/>
    </source>
</evidence>
<proteinExistence type="inferred from homology"/>
<keyword evidence="5" id="KW-0812">Transmembrane</keyword>
<dbReference type="SUPFAM" id="SSF56954">
    <property type="entry name" value="Outer membrane efflux proteins (OEP)"/>
    <property type="match status" value="1"/>
</dbReference>
<dbReference type="Gene3D" id="1.20.1600.10">
    <property type="entry name" value="Outer membrane efflux proteins (OEP)"/>
    <property type="match status" value="1"/>
</dbReference>
<keyword evidence="4" id="KW-1134">Transmembrane beta strand</keyword>
<evidence type="ECO:0000256" key="3">
    <source>
        <dbReference type="ARBA" id="ARBA00022448"/>
    </source>
</evidence>
<dbReference type="InterPro" id="IPR003423">
    <property type="entry name" value="OMP_efflux"/>
</dbReference>
<evidence type="ECO:0000256" key="4">
    <source>
        <dbReference type="ARBA" id="ARBA00022452"/>
    </source>
</evidence>
<reference evidence="9 12" key="2">
    <citation type="submission" date="2020-08" db="EMBL/GenBank/DDBJ databases">
        <title>Genome public.</title>
        <authorList>
            <person name="Liu C."/>
            <person name="Sun Q."/>
        </authorList>
    </citation>
    <scope>NUCLEOTIDE SEQUENCE [LARGE SCALE GENOMIC DNA]</scope>
    <source>
        <strain evidence="9 12">426_9</strain>
    </source>
</reference>
<dbReference type="RefSeq" id="WP_115498164.1">
    <property type="nucleotide sequence ID" value="NZ_JACRTI010000004.1"/>
</dbReference>
<dbReference type="InterPro" id="IPR051906">
    <property type="entry name" value="TolC-like"/>
</dbReference>
<evidence type="ECO:0000313" key="12">
    <source>
        <dbReference type="Proteomes" id="UP000629596"/>
    </source>
</evidence>
<name>A0A3D8HI29_9BACT</name>
<evidence type="ECO:0000256" key="7">
    <source>
        <dbReference type="ARBA" id="ARBA00023237"/>
    </source>
</evidence>
<keyword evidence="8" id="KW-0175">Coiled coil</keyword>
<dbReference type="EMBL" id="QREV01000004">
    <property type="protein sequence ID" value="RDU50644.1"/>
    <property type="molecule type" value="Genomic_DNA"/>
</dbReference>
<keyword evidence="12" id="KW-1185">Reference proteome</keyword>
<keyword evidence="6" id="KW-0472">Membrane</keyword>
<reference evidence="10 11" key="1">
    <citation type="submission" date="2018-07" db="EMBL/GenBank/DDBJ databases">
        <title>Parabacteroides acidifaciens nov. sp., isolated from human feces.</title>
        <authorList>
            <person name="Wang Y.J."/>
        </authorList>
    </citation>
    <scope>NUCLEOTIDE SEQUENCE [LARGE SCALE GENOMIC DNA]</scope>
    <source>
        <strain evidence="10 11">426-9</strain>
    </source>
</reference>
<keyword evidence="7" id="KW-0998">Cell outer membrane</keyword>
<keyword evidence="3" id="KW-0813">Transport</keyword>
<gene>
    <name evidence="10" type="ORF">DWU89_02835</name>
    <name evidence="9" type="ORF">H8784_02785</name>
</gene>
<dbReference type="GO" id="GO:0009279">
    <property type="term" value="C:cell outer membrane"/>
    <property type="evidence" value="ECO:0007669"/>
    <property type="project" value="UniProtKB-SubCell"/>
</dbReference>
<dbReference type="Proteomes" id="UP000629596">
    <property type="component" value="Unassembled WGS sequence"/>
</dbReference>
<evidence type="ECO:0000313" key="11">
    <source>
        <dbReference type="Proteomes" id="UP000256321"/>
    </source>
</evidence>
<dbReference type="GO" id="GO:0015562">
    <property type="term" value="F:efflux transmembrane transporter activity"/>
    <property type="evidence" value="ECO:0007669"/>
    <property type="project" value="InterPro"/>
</dbReference>